<keyword evidence="5 12" id="KW-0863">Zinc-finger</keyword>
<evidence type="ECO:0000259" key="15">
    <source>
        <dbReference type="PROSITE" id="PS51339"/>
    </source>
</evidence>
<feature type="compositionally biased region" description="Basic and acidic residues" evidence="13">
    <location>
        <begin position="460"/>
        <end position="469"/>
    </location>
</feature>
<dbReference type="Pfam" id="PF06602">
    <property type="entry name" value="Myotub-related"/>
    <property type="match status" value="1"/>
</dbReference>
<dbReference type="InterPro" id="IPR017455">
    <property type="entry name" value="Znf_FYVE-rel"/>
</dbReference>
<feature type="compositionally biased region" description="Polar residues" evidence="13">
    <location>
        <begin position="338"/>
        <end position="348"/>
    </location>
</feature>
<dbReference type="InterPro" id="IPR011011">
    <property type="entry name" value="Znf_FYVE_PHD"/>
</dbReference>
<dbReference type="EC" id="3.1.3.95" evidence="3"/>
<dbReference type="InterPro" id="IPR010569">
    <property type="entry name" value="Myotubularin-like_Pase_dom"/>
</dbReference>
<dbReference type="PROSITE" id="PS00383">
    <property type="entry name" value="TYR_PHOSPHATASE_1"/>
    <property type="match status" value="1"/>
</dbReference>
<evidence type="ECO:0000313" key="16">
    <source>
        <dbReference type="EMBL" id="CAK7892414.1"/>
    </source>
</evidence>
<dbReference type="GO" id="GO:0005737">
    <property type="term" value="C:cytoplasm"/>
    <property type="evidence" value="ECO:0007669"/>
    <property type="project" value="TreeGrafter"/>
</dbReference>
<dbReference type="InterPro" id="IPR016130">
    <property type="entry name" value="Tyr_Pase_AS"/>
</dbReference>
<dbReference type="InterPro" id="IPR011993">
    <property type="entry name" value="PH-like_dom_sf"/>
</dbReference>
<reference evidence="17" key="1">
    <citation type="submission" date="2024-01" db="EMBL/GenBank/DDBJ databases">
        <authorList>
            <person name="Webb A."/>
        </authorList>
    </citation>
    <scope>NUCLEOTIDE SEQUENCE</scope>
    <source>
        <strain evidence="17">Pm1</strain>
    </source>
</reference>
<feature type="domain" description="Myotubularin phosphatase" evidence="15">
    <location>
        <begin position="1032"/>
        <end position="1426"/>
    </location>
</feature>
<proteinExistence type="inferred from homology"/>
<dbReference type="EMBL" id="CAKLBY020000003">
    <property type="protein sequence ID" value="CAK7892414.1"/>
    <property type="molecule type" value="Genomic_DNA"/>
</dbReference>
<dbReference type="GO" id="GO:0052629">
    <property type="term" value="F:phosphatidylinositol-3,5-bisphosphate 3-phosphatase activity"/>
    <property type="evidence" value="ECO:0007669"/>
    <property type="project" value="UniProtKB-EC"/>
</dbReference>
<evidence type="ECO:0000256" key="2">
    <source>
        <dbReference type="ARBA" id="ARBA00007471"/>
    </source>
</evidence>
<evidence type="ECO:0000313" key="17">
    <source>
        <dbReference type="EMBL" id="CAK7941404.1"/>
    </source>
</evidence>
<evidence type="ECO:0000256" key="7">
    <source>
        <dbReference type="ARBA" id="ARBA00022833"/>
    </source>
</evidence>
<evidence type="ECO:0000256" key="9">
    <source>
        <dbReference type="ARBA" id="ARBA00032571"/>
    </source>
</evidence>
<comment type="caution">
    <text evidence="17">The sequence shown here is derived from an EMBL/GenBank/DDBJ whole genome shotgun (WGS) entry which is preliminary data.</text>
</comment>
<keyword evidence="4" id="KW-0479">Metal-binding</keyword>
<organism evidence="17 18">
    <name type="scientific">Peronospora matthiolae</name>
    <dbReference type="NCBI Taxonomy" id="2874970"/>
    <lineage>
        <taxon>Eukaryota</taxon>
        <taxon>Sar</taxon>
        <taxon>Stramenopiles</taxon>
        <taxon>Oomycota</taxon>
        <taxon>Peronosporomycetes</taxon>
        <taxon>Peronosporales</taxon>
        <taxon>Peronosporaceae</taxon>
        <taxon>Peronospora</taxon>
    </lineage>
</organism>
<dbReference type="SUPFAM" id="SSF52799">
    <property type="entry name" value="(Phosphotyrosine protein) phosphatases II"/>
    <property type="match status" value="1"/>
</dbReference>
<dbReference type="Gene3D" id="2.30.29.30">
    <property type="entry name" value="Pleckstrin-homology domain (PH domain)/Phosphotyrosine-binding domain (PTB)"/>
    <property type="match status" value="1"/>
</dbReference>
<sequence length="1559" mass="173073">MVSSTKSLDDEVAARLELLRDPKRMTALLMRVFSSSMLRDGLDENAARRASTEREEEEDNEVTEETREEALRERKRRSSAGTASENARLRVVIDPVTKDVDSDGDDDDDAEEEEEEEDDEDNTSKPLDEEELEVVVTTLQAATRIAEDLRLRRLLKARQEMDQPQQDDTFCNDRSISCSTGKTLPRLSRSESRSCTAGVPGRPMPRARVQCNSACTGCGKSFYPFHRSKNCAACGFAFCPKCSSKNVVLPSCFEYRDESVRACDLCARWLQTAMDHYFDVMEMTSSYDQGSTVLDGSGLDEGAFEENLRAASDFSSSSVPASSLRDGAFSLLTRPRSSISSPKVSVTDCSDDVTNEIRDSDEIEVASSATMSRRRHRQVAMTSATTPSMNKNKPWFSGHLRAIHVNDRLPRKKKARGDSEGDAEGNRLDRRSARKGRTSSSGSAPMKRRHTNEEIDDESGVQHDEDAKRNWSNTESAKTSGEPILNVLPVQNANSLESDVLARPGRKARRSKFLRSASFDLTNLLTTLSPDSSSSPLEMKHCHPSGPGEIGVDTVEGNSGSANSARSKKAFDDSDIVDARAQLDSPEVKMKSEAQLAAAVLRFAVYEMGGKEGTGLRRTFGFSKANPVLDRYTLELDCRQRVVQVKSVFMHRFWSFHCDSVRSFVFGSSEGMARLITSNSGQGSQSLELKFANDDEREQFKQAIDSCRPANLYRMRGLASQAAMSISVQTELSTSSVPETFRLPMLQETNTFFSRDSSTSVESELALIHDTGGSNGIDRSIPQSICVPLLPGEVVVKDSELQATLLIGPVSDTCEPTLVWGRLRGKVAVTNYRVIFLPFDRVDVQPRRGGQGGIAYIPLFAITHVQLLYPGGRRTKSGRINYVGTAGSASIILISCKDIRVMRFQLDTVSSGSEDYALKLHMTISKLADASQRYSVVDRCSPTSTASLVSLALPSFIDDAGQGSDRGPDGEEAVLQMNKESTLYSTPGGSRNPAYAASPVLRPGRILTPPREVSGSFAFTYSIGDIRMDQDGWSVFVDEREFKRQIGGDPAVSPFLKYYKNDRGNICKSYPSKLLLPASMNSTTLAKVADFRAKNRLPVITYYHRRNKCVLTRSSQPLLGNLLSGTSNVSDQLLLGVYRRLPDIIENQSQSSVSSRPIYIFDARKPKASTGNRLMGKGGVETPQDYPGAVIHHLNIANMYRMQSSLMGLMKLFLPGGTGDTDRTWLSSVESTRWLDHVRLVLDGALKIARVLELEGASALVHCSDGWDRTSQLCALAQLMIDPYYRTIRGIMCLIEKDWCAFGHKFCERTGGDRNRDPQRNKSSPIMFQFIDAVWQMQRQFPLSFEFNEHFLIHLANAMTSGLYGTFLYDTRLQRDVNEVKNNTVSVWTPVLMKPSLYSNSNYEMYDGPIWPWVSCKTIQLWENYFFQWHPKYYRCRWACSLVHHGPSRSDCDATSRAGICGNSEEIVQQHDTLLRETPDVHDPPALDPLATPTNSAVTEDGNDHGGSSSEEGSMDYLKRDRTASETYTQKASKRNLFGLGGLGRQRAQSEENGSQAIC</sequence>
<dbReference type="CDD" id="cd00065">
    <property type="entry name" value="FYVE_like_SF"/>
    <property type="match status" value="1"/>
</dbReference>
<feature type="region of interest" description="Disordered" evidence="13">
    <location>
        <begin position="338"/>
        <end position="485"/>
    </location>
</feature>
<dbReference type="SMART" id="SM00064">
    <property type="entry name" value="FYVE"/>
    <property type="match status" value="1"/>
</dbReference>
<dbReference type="EMBL" id="CAKLBY020000264">
    <property type="protein sequence ID" value="CAK7941404.1"/>
    <property type="molecule type" value="Genomic_DNA"/>
</dbReference>
<protein>
    <recommendedName>
        <fullName evidence="3">phosphatidylinositol-3,5-bisphosphate 3-phosphatase</fullName>
        <ecNumber evidence="3">3.1.3.95</ecNumber>
    </recommendedName>
    <alternativeName>
        <fullName evidence="9">Phosphatidylinositol-3,5-bisphosphate 3-phosphatase</fullName>
    </alternativeName>
</protein>
<evidence type="ECO:0000313" key="18">
    <source>
        <dbReference type="Proteomes" id="UP001162060"/>
    </source>
</evidence>
<feature type="compositionally biased region" description="Acidic residues" evidence="13">
    <location>
        <begin position="54"/>
        <end position="63"/>
    </location>
</feature>
<keyword evidence="8" id="KW-0472">Membrane</keyword>
<feature type="compositionally biased region" description="Basic and acidic residues" evidence="13">
    <location>
        <begin position="416"/>
        <end position="431"/>
    </location>
</feature>
<gene>
    <name evidence="17" type="ORF">PM001_LOCUS26554</name>
    <name evidence="16" type="ORF">PM001_LOCUS397</name>
</gene>
<evidence type="ECO:0000256" key="5">
    <source>
        <dbReference type="ARBA" id="ARBA00022771"/>
    </source>
</evidence>
<evidence type="ECO:0000256" key="6">
    <source>
        <dbReference type="ARBA" id="ARBA00022801"/>
    </source>
</evidence>
<feature type="compositionally biased region" description="Acidic residues" evidence="13">
    <location>
        <begin position="102"/>
        <end position="121"/>
    </location>
</feature>
<evidence type="ECO:0000256" key="13">
    <source>
        <dbReference type="SAM" id="MobiDB-lite"/>
    </source>
</evidence>
<feature type="compositionally biased region" description="Basic and acidic residues" evidence="13">
    <location>
        <begin position="40"/>
        <end position="53"/>
    </location>
</feature>
<dbReference type="PROSITE" id="PS51339">
    <property type="entry name" value="PPASE_MYOTUBULARIN"/>
    <property type="match status" value="1"/>
</dbReference>
<evidence type="ECO:0000256" key="1">
    <source>
        <dbReference type="ARBA" id="ARBA00004370"/>
    </source>
</evidence>
<dbReference type="InterPro" id="IPR029021">
    <property type="entry name" value="Prot-tyrosine_phosphatase-like"/>
</dbReference>
<evidence type="ECO:0000256" key="3">
    <source>
        <dbReference type="ARBA" id="ARBA00012903"/>
    </source>
</evidence>
<evidence type="ECO:0000256" key="4">
    <source>
        <dbReference type="ARBA" id="ARBA00022723"/>
    </source>
</evidence>
<evidence type="ECO:0000256" key="8">
    <source>
        <dbReference type="ARBA" id="ARBA00023136"/>
    </source>
</evidence>
<feature type="domain" description="FYVE-type" evidence="14">
    <location>
        <begin position="215"/>
        <end position="271"/>
    </location>
</feature>
<accession>A0AAV1V376</accession>
<feature type="region of interest" description="Disordered" evidence="13">
    <location>
        <begin position="35"/>
        <end position="132"/>
    </location>
</feature>
<evidence type="ECO:0000256" key="11">
    <source>
        <dbReference type="PIRSR" id="PIRSR630564-2"/>
    </source>
</evidence>
<feature type="active site" description="Phosphocysteine intermediate" evidence="10">
    <location>
        <position position="1263"/>
    </location>
</feature>
<dbReference type="PROSITE" id="PS50178">
    <property type="entry name" value="ZF_FYVE"/>
    <property type="match status" value="1"/>
</dbReference>
<dbReference type="InterPro" id="IPR000306">
    <property type="entry name" value="Znf_FYVE"/>
</dbReference>
<dbReference type="InterPro" id="IPR003595">
    <property type="entry name" value="Tyr_Pase_cat"/>
</dbReference>
<evidence type="ECO:0000256" key="12">
    <source>
        <dbReference type="PROSITE-ProRule" id="PRU00091"/>
    </source>
</evidence>
<comment type="subcellular location">
    <subcellularLocation>
        <location evidence="1">Membrane</location>
    </subcellularLocation>
</comment>
<dbReference type="Proteomes" id="UP001162060">
    <property type="component" value="Unassembled WGS sequence"/>
</dbReference>
<feature type="compositionally biased region" description="Polar residues" evidence="13">
    <location>
        <begin position="470"/>
        <end position="479"/>
    </location>
</feature>
<dbReference type="GO" id="GO:0008270">
    <property type="term" value="F:zinc ion binding"/>
    <property type="evidence" value="ECO:0007669"/>
    <property type="project" value="UniProtKB-KW"/>
</dbReference>
<comment type="similarity">
    <text evidence="2">Belongs to the protein-tyrosine phosphatase family. Non-receptor class myotubularin subfamily.</text>
</comment>
<evidence type="ECO:0000259" key="14">
    <source>
        <dbReference type="PROSITE" id="PS50178"/>
    </source>
</evidence>
<evidence type="ECO:0000256" key="10">
    <source>
        <dbReference type="PIRSR" id="PIRSR630564-1"/>
    </source>
</evidence>
<keyword evidence="7" id="KW-0862">Zinc</keyword>
<feature type="region of interest" description="Disordered" evidence="13">
    <location>
        <begin position="1478"/>
        <end position="1533"/>
    </location>
</feature>
<dbReference type="SMART" id="SM00404">
    <property type="entry name" value="PTPc_motif"/>
    <property type="match status" value="1"/>
</dbReference>
<dbReference type="PANTHER" id="PTHR10807">
    <property type="entry name" value="MYOTUBULARIN-RELATED"/>
    <property type="match status" value="1"/>
</dbReference>
<dbReference type="CDD" id="cd14507">
    <property type="entry name" value="PTP-MTM-like"/>
    <property type="match status" value="1"/>
</dbReference>
<feature type="compositionally biased region" description="Polar residues" evidence="13">
    <location>
        <begin position="380"/>
        <end position="391"/>
    </location>
</feature>
<dbReference type="GO" id="GO:0016020">
    <property type="term" value="C:membrane"/>
    <property type="evidence" value="ECO:0007669"/>
    <property type="project" value="UniProtKB-SubCell"/>
</dbReference>
<feature type="binding site" evidence="11">
    <location>
        <begin position="1263"/>
        <end position="1269"/>
    </location>
    <ligand>
        <name>substrate</name>
    </ligand>
</feature>
<dbReference type="SUPFAM" id="SSF50729">
    <property type="entry name" value="PH domain-like"/>
    <property type="match status" value="1"/>
</dbReference>
<feature type="region of interest" description="Disordered" evidence="13">
    <location>
        <begin position="1540"/>
        <end position="1559"/>
    </location>
</feature>
<dbReference type="Gene3D" id="3.30.40.10">
    <property type="entry name" value="Zinc/RING finger domain, C3HC4 (zinc finger)"/>
    <property type="match status" value="1"/>
</dbReference>
<dbReference type="SUPFAM" id="SSF57903">
    <property type="entry name" value="FYVE/PHD zinc finger"/>
    <property type="match status" value="1"/>
</dbReference>
<dbReference type="InterPro" id="IPR013083">
    <property type="entry name" value="Znf_RING/FYVE/PHD"/>
</dbReference>
<dbReference type="PANTHER" id="PTHR10807:SF128">
    <property type="entry name" value="PHOSPHATIDYLINOSITOL-3,5-BISPHOSPHATE 3-PHOSPHATASE"/>
    <property type="match status" value="1"/>
</dbReference>
<dbReference type="InterPro" id="IPR030564">
    <property type="entry name" value="Myotubularin"/>
</dbReference>
<keyword evidence="6" id="KW-0378">Hydrolase</keyword>
<name>A0AAV1V376_9STRA</name>